<dbReference type="eggNOG" id="COG2375">
    <property type="taxonomic scope" value="Bacteria"/>
</dbReference>
<dbReference type="EMBL" id="CP000282">
    <property type="protein sequence ID" value="ABD82650.1"/>
    <property type="molecule type" value="Genomic_DNA"/>
</dbReference>
<dbReference type="InterPro" id="IPR007037">
    <property type="entry name" value="SIP_rossman_dom"/>
</dbReference>
<dbReference type="SUPFAM" id="SSF63380">
    <property type="entry name" value="Riboflavin synthase domain-like"/>
    <property type="match status" value="1"/>
</dbReference>
<dbReference type="InterPro" id="IPR017927">
    <property type="entry name" value="FAD-bd_FR_type"/>
</dbReference>
<dbReference type="AlphaFoldDB" id="Q21F79"/>
<evidence type="ECO:0000313" key="4">
    <source>
        <dbReference type="Proteomes" id="UP000001947"/>
    </source>
</evidence>
<dbReference type="InterPro" id="IPR039261">
    <property type="entry name" value="FNR_nucleotide-bd"/>
</dbReference>
<evidence type="ECO:0000256" key="1">
    <source>
        <dbReference type="ARBA" id="ARBA00035644"/>
    </source>
</evidence>
<dbReference type="PANTHER" id="PTHR30157:SF0">
    <property type="entry name" value="NADPH-DEPENDENT FERRIC-CHELATE REDUCTASE"/>
    <property type="match status" value="1"/>
</dbReference>
<sequence>MESNSRLIPPKKPRRLPPIMLTLVNRVQLSEALVRLTFTGDDLTRFKGVHKGAHIKLFFALAHQTKPVLPTLGVNGPEWPPQNEKPIVRTYSLRAYREEKNEIDIEFVVHGEGCEASAHSVASFWAQTAKIGAHIGLAGPGGPVPLIQAAPWHILAGDLTALPAIAGILEELPVTAKGLAFIEVPNSNFEIELKSLPNMFINWVHSEHQVNGEGGGLPLVSAVEKVLKGAALWFGSAAPSAFIAGENASTVALRDVLRERLGLTKKNCYAVPYWRRGQNEEAYHQQRHAIMDQVY</sequence>
<dbReference type="Gene3D" id="2.40.30.10">
    <property type="entry name" value="Translation factors"/>
    <property type="match status" value="1"/>
</dbReference>
<reference evidence="3 4" key="1">
    <citation type="journal article" date="2008" name="PLoS Genet.">
        <title>Complete genome sequence of the complex carbohydrate-degrading marine bacterium, Saccharophagus degradans strain 2-40 T.</title>
        <authorList>
            <person name="Weiner R.M."/>
            <person name="Taylor L.E.II."/>
            <person name="Henrissat B."/>
            <person name="Hauser L."/>
            <person name="Land M."/>
            <person name="Coutinho P.M."/>
            <person name="Rancurel C."/>
            <person name="Saunders E.H."/>
            <person name="Longmire A.G."/>
            <person name="Zhang H."/>
            <person name="Bayer E.A."/>
            <person name="Gilbert H.J."/>
            <person name="Larimer F."/>
            <person name="Zhulin I.B."/>
            <person name="Ekborg N.A."/>
            <person name="Lamed R."/>
            <person name="Richardson P.M."/>
            <person name="Borovok I."/>
            <person name="Hutcheson S."/>
        </authorList>
    </citation>
    <scope>NUCLEOTIDE SEQUENCE [LARGE SCALE GENOMIC DNA]</scope>
    <source>
        <strain evidence="4">2-40 / ATCC 43961 / DSM 17024</strain>
    </source>
</reference>
<dbReference type="GO" id="GO:0016491">
    <property type="term" value="F:oxidoreductase activity"/>
    <property type="evidence" value="ECO:0007669"/>
    <property type="project" value="InterPro"/>
</dbReference>
<dbReference type="InterPro" id="IPR013113">
    <property type="entry name" value="SIP_FAD-bd"/>
</dbReference>
<dbReference type="PANTHER" id="PTHR30157">
    <property type="entry name" value="FERRIC REDUCTASE, NADPH-DEPENDENT"/>
    <property type="match status" value="1"/>
</dbReference>
<comment type="similarity">
    <text evidence="1">Belongs to the SIP oxidoreductase family.</text>
</comment>
<dbReference type="InterPro" id="IPR039374">
    <property type="entry name" value="SIP_fam"/>
</dbReference>
<feature type="domain" description="FAD-binding FR-type" evidence="2">
    <location>
        <begin position="16"/>
        <end position="147"/>
    </location>
</feature>
<keyword evidence="4" id="KW-1185">Reference proteome</keyword>
<dbReference type="HOGENOM" id="CLU_040923_3_1_6"/>
<dbReference type="CDD" id="cd06193">
    <property type="entry name" value="siderophore_interacting"/>
    <property type="match status" value="1"/>
</dbReference>
<evidence type="ECO:0000259" key="2">
    <source>
        <dbReference type="PROSITE" id="PS51384"/>
    </source>
</evidence>
<protein>
    <submittedName>
        <fullName evidence="3">FAD-binding 9, siderophore-interacting</fullName>
    </submittedName>
</protein>
<dbReference type="InterPro" id="IPR017938">
    <property type="entry name" value="Riboflavin_synthase-like_b-brl"/>
</dbReference>
<dbReference type="Pfam" id="PF04954">
    <property type="entry name" value="SIP"/>
    <property type="match status" value="1"/>
</dbReference>
<proteinExistence type="inferred from homology"/>
<name>Q21F79_SACD2</name>
<dbReference type="KEGG" id="sde:Sde_3395"/>
<dbReference type="STRING" id="203122.Sde_3395"/>
<evidence type="ECO:0000313" key="3">
    <source>
        <dbReference type="EMBL" id="ABD82650.1"/>
    </source>
</evidence>
<organism evidence="3 4">
    <name type="scientific">Saccharophagus degradans (strain 2-40 / ATCC 43961 / DSM 17024)</name>
    <dbReference type="NCBI Taxonomy" id="203122"/>
    <lineage>
        <taxon>Bacteria</taxon>
        <taxon>Pseudomonadati</taxon>
        <taxon>Pseudomonadota</taxon>
        <taxon>Gammaproteobacteria</taxon>
        <taxon>Cellvibrionales</taxon>
        <taxon>Cellvibrionaceae</taxon>
        <taxon>Saccharophagus</taxon>
    </lineage>
</organism>
<accession>Q21F79</accession>
<gene>
    <name evidence="3" type="ordered locus">Sde_3395</name>
</gene>
<dbReference type="Proteomes" id="UP000001947">
    <property type="component" value="Chromosome"/>
</dbReference>
<dbReference type="PROSITE" id="PS51384">
    <property type="entry name" value="FAD_FR"/>
    <property type="match status" value="1"/>
</dbReference>
<dbReference type="Pfam" id="PF08021">
    <property type="entry name" value="FAD_binding_9"/>
    <property type="match status" value="1"/>
</dbReference>
<dbReference type="Gene3D" id="3.40.50.80">
    <property type="entry name" value="Nucleotide-binding domain of ferredoxin-NADP reductase (FNR) module"/>
    <property type="match status" value="1"/>
</dbReference>